<feature type="transmembrane region" description="Helical" evidence="5">
    <location>
        <begin position="145"/>
        <end position="161"/>
    </location>
</feature>
<dbReference type="GO" id="GO:0016020">
    <property type="term" value="C:membrane"/>
    <property type="evidence" value="ECO:0007669"/>
    <property type="project" value="UniProtKB-SubCell"/>
</dbReference>
<feature type="transmembrane region" description="Helical" evidence="5">
    <location>
        <begin position="115"/>
        <end position="133"/>
    </location>
</feature>
<keyword evidence="3 5" id="KW-1133">Transmembrane helix</keyword>
<feature type="transmembrane region" description="Helical" evidence="5">
    <location>
        <begin position="256"/>
        <end position="275"/>
    </location>
</feature>
<dbReference type="Proteomes" id="UP000606730">
    <property type="component" value="Unassembled WGS sequence"/>
</dbReference>
<dbReference type="InterPro" id="IPR037185">
    <property type="entry name" value="EmrE-like"/>
</dbReference>
<gene>
    <name evidence="7" type="ORF">GCM10011517_19140</name>
</gene>
<dbReference type="AlphaFoldDB" id="A0A917AH58"/>
<dbReference type="InterPro" id="IPR050638">
    <property type="entry name" value="AA-Vitamin_Transporters"/>
</dbReference>
<evidence type="ECO:0000313" key="7">
    <source>
        <dbReference type="EMBL" id="GGE51579.1"/>
    </source>
</evidence>
<comment type="subcellular location">
    <subcellularLocation>
        <location evidence="1">Membrane</location>
        <topology evidence="1">Multi-pass membrane protein</topology>
    </subcellularLocation>
</comment>
<dbReference type="OrthoDB" id="321830at2"/>
<proteinExistence type="predicted"/>
<reference evidence="7" key="1">
    <citation type="journal article" date="2014" name="Int. J. Syst. Evol. Microbiol.">
        <title>Complete genome sequence of Corynebacterium casei LMG S-19264T (=DSM 44701T), isolated from a smear-ripened cheese.</title>
        <authorList>
            <consortium name="US DOE Joint Genome Institute (JGI-PGF)"/>
            <person name="Walter F."/>
            <person name="Albersmeier A."/>
            <person name="Kalinowski J."/>
            <person name="Ruckert C."/>
        </authorList>
    </citation>
    <scope>NUCLEOTIDE SEQUENCE</scope>
    <source>
        <strain evidence="7">CGMCC 1.16012</strain>
    </source>
</reference>
<feature type="transmembrane region" description="Helical" evidence="5">
    <location>
        <begin position="65"/>
        <end position="83"/>
    </location>
</feature>
<protein>
    <recommendedName>
        <fullName evidence="6">EamA domain-containing protein</fullName>
    </recommendedName>
</protein>
<accession>A0A917AH58</accession>
<evidence type="ECO:0000256" key="2">
    <source>
        <dbReference type="ARBA" id="ARBA00022692"/>
    </source>
</evidence>
<feature type="transmembrane region" description="Helical" evidence="5">
    <location>
        <begin position="32"/>
        <end position="53"/>
    </location>
</feature>
<dbReference type="Pfam" id="PF00892">
    <property type="entry name" value="EamA"/>
    <property type="match status" value="2"/>
</dbReference>
<feature type="transmembrane region" description="Helical" evidence="5">
    <location>
        <begin position="173"/>
        <end position="194"/>
    </location>
</feature>
<evidence type="ECO:0000256" key="3">
    <source>
        <dbReference type="ARBA" id="ARBA00022989"/>
    </source>
</evidence>
<keyword evidence="4 5" id="KW-0472">Membrane</keyword>
<dbReference type="SUPFAM" id="SSF103481">
    <property type="entry name" value="Multidrug resistance efflux transporter EmrE"/>
    <property type="match status" value="2"/>
</dbReference>
<feature type="transmembrane region" description="Helical" evidence="5">
    <location>
        <begin position="231"/>
        <end position="250"/>
    </location>
</feature>
<feature type="domain" description="EamA" evidence="6">
    <location>
        <begin position="4"/>
        <end position="132"/>
    </location>
</feature>
<dbReference type="PANTHER" id="PTHR32322:SF9">
    <property type="entry name" value="AMINO-ACID METABOLITE EFFLUX PUMP-RELATED"/>
    <property type="match status" value="1"/>
</dbReference>
<dbReference type="RefSeq" id="WP_095594904.1">
    <property type="nucleotide sequence ID" value="NZ_BMKN01000002.1"/>
</dbReference>
<comment type="caution">
    <text evidence="7">The sequence shown here is derived from an EMBL/GenBank/DDBJ whole genome shotgun (WGS) entry which is preliminary data.</text>
</comment>
<evidence type="ECO:0000256" key="5">
    <source>
        <dbReference type="SAM" id="Phobius"/>
    </source>
</evidence>
<dbReference type="InterPro" id="IPR000620">
    <property type="entry name" value="EamA_dom"/>
</dbReference>
<feature type="transmembrane region" description="Helical" evidence="5">
    <location>
        <begin position="200"/>
        <end position="219"/>
    </location>
</feature>
<evidence type="ECO:0000256" key="4">
    <source>
        <dbReference type="ARBA" id="ARBA00023136"/>
    </source>
</evidence>
<organism evidence="7 8">
    <name type="scientific">Actibacterium pelagium</name>
    <dbReference type="NCBI Taxonomy" id="2029103"/>
    <lineage>
        <taxon>Bacteria</taxon>
        <taxon>Pseudomonadati</taxon>
        <taxon>Pseudomonadota</taxon>
        <taxon>Alphaproteobacteria</taxon>
        <taxon>Rhodobacterales</taxon>
        <taxon>Roseobacteraceae</taxon>
        <taxon>Actibacterium</taxon>
    </lineage>
</organism>
<dbReference type="PANTHER" id="PTHR32322">
    <property type="entry name" value="INNER MEMBRANE TRANSPORTER"/>
    <property type="match status" value="1"/>
</dbReference>
<evidence type="ECO:0000256" key="1">
    <source>
        <dbReference type="ARBA" id="ARBA00004141"/>
    </source>
</evidence>
<keyword evidence="2 5" id="KW-0812">Transmembrane</keyword>
<feature type="domain" description="EamA" evidence="6">
    <location>
        <begin position="145"/>
        <end position="271"/>
    </location>
</feature>
<name>A0A917AH58_9RHOB</name>
<dbReference type="EMBL" id="BMKN01000002">
    <property type="protein sequence ID" value="GGE51579.1"/>
    <property type="molecule type" value="Genomic_DNA"/>
</dbReference>
<sequence length="285" mass="28931">MKVFLLTALTMVAFSANSLLNRAALTDGDIGPGAFALIRVAAGAIVLILLVALRDKALRAPKFDWAAVAGLSAYMLGFSYAYIQLDAGLGALILFAGVQVTMFAGAVLGGERPHIARWAGMVLALAGLALLVWPDGQINLPPQSVALMSVAAIGWGVYSLIGRGIADPLAATAANFLYTLPAVLLIPLVAGGLLEANTKGVLLAILSGGVTSGLGYALWYSLLPKLGATRAALAQLSAPVIAVVAGAILLGEAVTLKAVLASGLILGGIALGVVWPQLTIRSKGS</sequence>
<evidence type="ECO:0000259" key="6">
    <source>
        <dbReference type="Pfam" id="PF00892"/>
    </source>
</evidence>
<reference evidence="7" key="2">
    <citation type="submission" date="2020-09" db="EMBL/GenBank/DDBJ databases">
        <authorList>
            <person name="Sun Q."/>
            <person name="Zhou Y."/>
        </authorList>
    </citation>
    <scope>NUCLEOTIDE SEQUENCE</scope>
    <source>
        <strain evidence="7">CGMCC 1.16012</strain>
    </source>
</reference>
<evidence type="ECO:0000313" key="8">
    <source>
        <dbReference type="Proteomes" id="UP000606730"/>
    </source>
</evidence>
<feature type="transmembrane region" description="Helical" evidence="5">
    <location>
        <begin position="89"/>
        <end position="108"/>
    </location>
</feature>
<keyword evidence="8" id="KW-1185">Reference proteome</keyword>